<gene>
    <name evidence="10" type="ORF">TCAL_02796</name>
</gene>
<dbReference type="Gene3D" id="3.30.70.240">
    <property type="match status" value="1"/>
</dbReference>
<dbReference type="FunFam" id="3.40.50.300:FF:000078">
    <property type="entry name" value="Elongation factor 4"/>
    <property type="match status" value="1"/>
</dbReference>
<evidence type="ECO:0000256" key="7">
    <source>
        <dbReference type="ARBA" id="ARBA00023136"/>
    </source>
</evidence>
<dbReference type="OrthoDB" id="1074at2759"/>
<dbReference type="InterPro" id="IPR000795">
    <property type="entry name" value="T_Tr_GTP-bd_dom"/>
</dbReference>
<feature type="domain" description="Tr-type G" evidence="9">
    <location>
        <begin position="42"/>
        <end position="223"/>
    </location>
</feature>
<dbReference type="FunFam" id="2.40.30.10:FF:000015">
    <property type="entry name" value="Translation factor GUF1, mitochondrial"/>
    <property type="match status" value="1"/>
</dbReference>
<dbReference type="Pfam" id="PF03144">
    <property type="entry name" value="GTP_EFTU_D2"/>
    <property type="match status" value="1"/>
</dbReference>
<dbReference type="InterPro" id="IPR038363">
    <property type="entry name" value="LepA_C_sf"/>
</dbReference>
<keyword evidence="8" id="KW-0648">Protein biosynthesis</keyword>
<dbReference type="InterPro" id="IPR013842">
    <property type="entry name" value="LepA_CTD"/>
</dbReference>
<dbReference type="Pfam" id="PF00009">
    <property type="entry name" value="GTP_EFTU"/>
    <property type="match status" value="1"/>
</dbReference>
<keyword evidence="11" id="KW-1185">Reference proteome</keyword>
<dbReference type="GO" id="GO:0097177">
    <property type="term" value="F:mitochondrial ribosome binding"/>
    <property type="evidence" value="ECO:0007669"/>
    <property type="project" value="TreeGrafter"/>
</dbReference>
<dbReference type="EMBL" id="VCGU01000009">
    <property type="protein sequence ID" value="TRY70881.1"/>
    <property type="molecule type" value="Genomic_DNA"/>
</dbReference>
<dbReference type="HAMAP" id="MF_00071">
    <property type="entry name" value="LepA"/>
    <property type="match status" value="1"/>
</dbReference>
<comment type="caution">
    <text evidence="10">The sequence shown here is derived from an EMBL/GenBank/DDBJ whole genome shotgun (WGS) entry which is preliminary data.</text>
</comment>
<comment type="subcellular location">
    <subcellularLocation>
        <location evidence="8">Mitochondrion inner membrane</location>
        <topology evidence="8">Peripheral membrane protein</topology>
        <orientation evidence="8">Matrix side</orientation>
    </subcellularLocation>
</comment>
<dbReference type="Gene3D" id="3.40.50.300">
    <property type="entry name" value="P-loop containing nucleotide triphosphate hydrolases"/>
    <property type="match status" value="1"/>
</dbReference>
<dbReference type="CDD" id="cd01890">
    <property type="entry name" value="LepA"/>
    <property type="match status" value="1"/>
</dbReference>
<dbReference type="InterPro" id="IPR027417">
    <property type="entry name" value="P-loop_NTPase"/>
</dbReference>
<dbReference type="CDD" id="cd16260">
    <property type="entry name" value="EF4_III"/>
    <property type="match status" value="1"/>
</dbReference>
<dbReference type="InterPro" id="IPR009000">
    <property type="entry name" value="Transl_B-barrel_sf"/>
</dbReference>
<feature type="binding site" evidence="8">
    <location>
        <begin position="116"/>
        <end position="120"/>
    </location>
    <ligand>
        <name>GTP</name>
        <dbReference type="ChEBI" id="CHEBI:37565"/>
    </ligand>
</feature>
<evidence type="ECO:0000256" key="8">
    <source>
        <dbReference type="HAMAP-Rule" id="MF_03137"/>
    </source>
</evidence>
<keyword evidence="6 8" id="KW-0342">GTP-binding</keyword>
<keyword evidence="4 8" id="KW-0378">Hydrolase</keyword>
<dbReference type="Proteomes" id="UP000318571">
    <property type="component" value="Chromosome 9"/>
</dbReference>
<evidence type="ECO:0000313" key="10">
    <source>
        <dbReference type="EMBL" id="TRY70881.1"/>
    </source>
</evidence>
<dbReference type="InterPro" id="IPR005225">
    <property type="entry name" value="Small_GTP-bd"/>
</dbReference>
<reference evidence="10 11" key="1">
    <citation type="journal article" date="2018" name="Nat. Ecol. Evol.">
        <title>Genomic signatures of mitonuclear coevolution across populations of Tigriopus californicus.</title>
        <authorList>
            <person name="Barreto F.S."/>
            <person name="Watson E.T."/>
            <person name="Lima T.G."/>
            <person name="Willett C.S."/>
            <person name="Edmands S."/>
            <person name="Li W."/>
            <person name="Burton R.S."/>
        </authorList>
    </citation>
    <scope>NUCLEOTIDE SEQUENCE [LARGE SCALE GENOMIC DNA]</scope>
    <source>
        <strain evidence="10 11">San Diego</strain>
    </source>
</reference>
<keyword evidence="2 8" id="KW-0547">Nucleotide-binding</keyword>
<dbReference type="Gene3D" id="3.30.70.2570">
    <property type="entry name" value="Elongation factor 4, C-terminal domain"/>
    <property type="match status" value="1"/>
</dbReference>
<sequence length="641" mass="71354">MIFFRRPLFPCHLIQWTLLTRSQSSDVSNKIHHTDLKDVPLERIRNFSIVAHIDHGKSTLADRILEVVGAISISKDNKQILDKLQVERERGITVKAQTASFIYDYQGQDMLLNLIDTPGHVDFSAEVSKSLASCQGVILVVDAKQGVQAQTVSNYNLAVANDLAVVPVLNKIDLPEVDLDSCLNQLESLFDIDPNSVILASAKSGIGIEEILDAVVDRILPPLTHGQGDSLKFLLQDSWYDQYKGAVGLIQVFDGVLKLGDEITSVKTKKTYNVKSLGILTPEEVSVPAIHPGQIGFFTCNMKTTKEAIVGDTFHRINRPVEPILHVSTPNPMVYSGFYPTESSYYSNLKTAIDKISLNDSSVSIDPETSPALGSGWRIGFLGLLHMEVFSQRLQQEFDAEVILTQPSVPYKIIPKPHLVKKFGQEIWVKTPKDWVDKDVAETYLEPIVKGTIIVPEEYMQQVASLCSSCRGIAEDTTFVDQTRVRMVYTLPLSDIVTNFFDDLKRITSGYGSFDYEDAGYIHSQLIKVDILLNGKPVPELSFLSNPSKARPTGKIKVAKLKELLPRQLYDVAIQATRGKTILARETIKAARKDVTAKCYGGDLTRKQKLLKNQAEGKKRLRAIGNIQVSKETFIKVLTNK</sequence>
<dbReference type="CDD" id="cd03709">
    <property type="entry name" value="lepA_C"/>
    <property type="match status" value="1"/>
</dbReference>
<dbReference type="CDD" id="cd03699">
    <property type="entry name" value="EF4_II"/>
    <property type="match status" value="1"/>
</dbReference>
<keyword evidence="7 8" id="KW-0472">Membrane</keyword>
<dbReference type="GO" id="GO:0003924">
    <property type="term" value="F:GTPase activity"/>
    <property type="evidence" value="ECO:0007669"/>
    <property type="project" value="UniProtKB-UniRule"/>
</dbReference>
<evidence type="ECO:0000259" key="9">
    <source>
        <dbReference type="PROSITE" id="PS51722"/>
    </source>
</evidence>
<dbReference type="SUPFAM" id="SSF54980">
    <property type="entry name" value="EF-G C-terminal domain-like"/>
    <property type="match status" value="2"/>
</dbReference>
<keyword evidence="5 8" id="KW-0496">Mitochondrion</keyword>
<evidence type="ECO:0000256" key="2">
    <source>
        <dbReference type="ARBA" id="ARBA00022741"/>
    </source>
</evidence>
<dbReference type="InterPro" id="IPR006297">
    <property type="entry name" value="EF-4"/>
</dbReference>
<dbReference type="FunFam" id="3.30.70.870:FF:000004">
    <property type="entry name" value="Translation factor GUF1, mitochondrial"/>
    <property type="match status" value="1"/>
</dbReference>
<feature type="binding site" evidence="8">
    <location>
        <begin position="51"/>
        <end position="58"/>
    </location>
    <ligand>
        <name>GTP</name>
        <dbReference type="ChEBI" id="CHEBI:37565"/>
    </ligand>
</feature>
<dbReference type="GO" id="GO:0005743">
    <property type="term" value="C:mitochondrial inner membrane"/>
    <property type="evidence" value="ECO:0007669"/>
    <property type="project" value="UniProtKB-SubCell"/>
</dbReference>
<comment type="similarity">
    <text evidence="1">Belongs to the TRAFAC class translation factor GTPase superfamily. Classic translation factor GTPase family. LepA subfamily.</text>
</comment>
<dbReference type="PROSITE" id="PS51722">
    <property type="entry name" value="G_TR_2"/>
    <property type="match status" value="1"/>
</dbReference>
<dbReference type="InterPro" id="IPR035647">
    <property type="entry name" value="EFG_III/V"/>
</dbReference>
<organism evidence="10 11">
    <name type="scientific">Tigriopus californicus</name>
    <name type="common">Marine copepod</name>
    <dbReference type="NCBI Taxonomy" id="6832"/>
    <lineage>
        <taxon>Eukaryota</taxon>
        <taxon>Metazoa</taxon>
        <taxon>Ecdysozoa</taxon>
        <taxon>Arthropoda</taxon>
        <taxon>Crustacea</taxon>
        <taxon>Multicrustacea</taxon>
        <taxon>Hexanauplia</taxon>
        <taxon>Copepoda</taxon>
        <taxon>Harpacticoida</taxon>
        <taxon>Harpacticidae</taxon>
        <taxon>Tigriopus</taxon>
    </lineage>
</organism>
<dbReference type="GO" id="GO:0005525">
    <property type="term" value="F:GTP binding"/>
    <property type="evidence" value="ECO:0007669"/>
    <property type="project" value="UniProtKB-UniRule"/>
</dbReference>
<dbReference type="Gene3D" id="3.30.70.870">
    <property type="entry name" value="Elongation Factor G (Translational Gtpase), domain 3"/>
    <property type="match status" value="1"/>
</dbReference>
<dbReference type="InterPro" id="IPR031157">
    <property type="entry name" value="G_TR_CS"/>
</dbReference>
<keyword evidence="3 8" id="KW-0999">Mitochondrion inner membrane</keyword>
<evidence type="ECO:0000256" key="3">
    <source>
        <dbReference type="ARBA" id="ARBA00022792"/>
    </source>
</evidence>
<dbReference type="EC" id="3.6.5.n1" evidence="8"/>
<dbReference type="NCBIfam" id="TIGR01393">
    <property type="entry name" value="lepA"/>
    <property type="match status" value="1"/>
</dbReference>
<dbReference type="SUPFAM" id="SSF52540">
    <property type="entry name" value="P-loop containing nucleoside triphosphate hydrolases"/>
    <property type="match status" value="1"/>
</dbReference>
<comment type="function">
    <text evidence="8">Promotes mitochondrial protein synthesis. May act as a fidelity factor of the translation reaction, by catalyzing a one-codon backward translocation of tRNAs on improperly translocated ribosomes. Binds to mitochondrial ribosomes in a GTP-dependent manner.</text>
</comment>
<dbReference type="Pfam" id="PF06421">
    <property type="entry name" value="LepA_C"/>
    <property type="match status" value="1"/>
</dbReference>
<dbReference type="STRING" id="6832.A0A553NZM4"/>
<dbReference type="Gene3D" id="2.40.30.10">
    <property type="entry name" value="Translation factors"/>
    <property type="match status" value="1"/>
</dbReference>
<proteinExistence type="inferred from homology"/>
<dbReference type="PANTHER" id="PTHR43512:SF7">
    <property type="entry name" value="TRANSLATION FACTOR GUF1, MITOCHONDRIAL"/>
    <property type="match status" value="1"/>
</dbReference>
<dbReference type="AlphaFoldDB" id="A0A553NZM4"/>
<dbReference type="GO" id="GO:0045727">
    <property type="term" value="P:positive regulation of translation"/>
    <property type="evidence" value="ECO:0007669"/>
    <property type="project" value="UniProtKB-UniRule"/>
</dbReference>
<evidence type="ECO:0000256" key="4">
    <source>
        <dbReference type="ARBA" id="ARBA00022801"/>
    </source>
</evidence>
<dbReference type="FunFam" id="3.30.70.240:FF:000007">
    <property type="entry name" value="Translation factor GUF1, mitochondrial"/>
    <property type="match status" value="1"/>
</dbReference>
<dbReference type="PANTHER" id="PTHR43512">
    <property type="entry name" value="TRANSLATION FACTOR GUF1-RELATED"/>
    <property type="match status" value="1"/>
</dbReference>
<dbReference type="PROSITE" id="PS00301">
    <property type="entry name" value="G_TR_1"/>
    <property type="match status" value="1"/>
</dbReference>
<dbReference type="FunFam" id="3.30.70.2570:FF:000001">
    <property type="entry name" value="Translation factor GUF1, mitochondrial"/>
    <property type="match status" value="1"/>
</dbReference>
<dbReference type="PRINTS" id="PR00315">
    <property type="entry name" value="ELONGATNFCT"/>
</dbReference>
<protein>
    <recommendedName>
        <fullName evidence="8">Translation factor GUF1 homolog, mitochondrial</fullName>
        <ecNumber evidence="8">3.6.5.n1</ecNumber>
    </recommendedName>
    <alternativeName>
        <fullName evidence="8">Elongation factor 4 homolog</fullName>
        <shortName evidence="8">EF-4</shortName>
    </alternativeName>
    <alternativeName>
        <fullName evidence="8">GTPase GUF1 homolog</fullName>
    </alternativeName>
    <alternativeName>
        <fullName evidence="8">Ribosomal back-translocase</fullName>
    </alternativeName>
</protein>
<dbReference type="InterPro" id="IPR035654">
    <property type="entry name" value="LepA_IV"/>
</dbReference>
<comment type="catalytic activity">
    <reaction evidence="8">
        <text>GTP + H2O = GDP + phosphate + H(+)</text>
        <dbReference type="Rhea" id="RHEA:19669"/>
        <dbReference type="ChEBI" id="CHEBI:15377"/>
        <dbReference type="ChEBI" id="CHEBI:15378"/>
        <dbReference type="ChEBI" id="CHEBI:37565"/>
        <dbReference type="ChEBI" id="CHEBI:43474"/>
        <dbReference type="ChEBI" id="CHEBI:58189"/>
        <dbReference type="EC" id="3.6.5.n1"/>
    </reaction>
</comment>
<dbReference type="InterPro" id="IPR004161">
    <property type="entry name" value="EFTu-like_2"/>
</dbReference>
<dbReference type="Pfam" id="PF00679">
    <property type="entry name" value="EFG_C"/>
    <property type="match status" value="1"/>
</dbReference>
<dbReference type="SUPFAM" id="SSF50447">
    <property type="entry name" value="Translation proteins"/>
    <property type="match status" value="1"/>
</dbReference>
<evidence type="ECO:0000256" key="5">
    <source>
        <dbReference type="ARBA" id="ARBA00023128"/>
    </source>
</evidence>
<feature type="binding site" evidence="8">
    <location>
        <begin position="170"/>
        <end position="173"/>
    </location>
    <ligand>
        <name>GTP</name>
        <dbReference type="ChEBI" id="CHEBI:37565"/>
    </ligand>
</feature>
<name>A0A553NZM4_TIGCA</name>
<comment type="similarity">
    <text evidence="8">Belongs to the GTP-binding elongation factor family. LepA subfamily.</text>
</comment>
<evidence type="ECO:0000256" key="1">
    <source>
        <dbReference type="ARBA" id="ARBA00005454"/>
    </source>
</evidence>
<accession>A0A553NZM4</accession>
<dbReference type="InterPro" id="IPR000640">
    <property type="entry name" value="EFG_V-like"/>
</dbReference>
<evidence type="ECO:0000313" key="11">
    <source>
        <dbReference type="Proteomes" id="UP000318571"/>
    </source>
</evidence>
<dbReference type="GO" id="GO:0005759">
    <property type="term" value="C:mitochondrial matrix"/>
    <property type="evidence" value="ECO:0007669"/>
    <property type="project" value="UniProtKB-UniRule"/>
</dbReference>
<dbReference type="GO" id="GO:0006412">
    <property type="term" value="P:translation"/>
    <property type="evidence" value="ECO:0007669"/>
    <property type="project" value="UniProtKB-KW"/>
</dbReference>
<dbReference type="NCBIfam" id="TIGR00231">
    <property type="entry name" value="small_GTP"/>
    <property type="match status" value="1"/>
</dbReference>
<evidence type="ECO:0000256" key="6">
    <source>
        <dbReference type="ARBA" id="ARBA00023134"/>
    </source>
</evidence>
<dbReference type="OMA" id="QVKCDEN"/>